<dbReference type="EMBL" id="LGRX02035308">
    <property type="protein sequence ID" value="KAK3235362.1"/>
    <property type="molecule type" value="Genomic_DNA"/>
</dbReference>
<protein>
    <submittedName>
        <fullName evidence="1">Uncharacterized protein</fullName>
    </submittedName>
</protein>
<name>A0AAE0BGQ9_9CHLO</name>
<accession>A0AAE0BGQ9</accession>
<proteinExistence type="predicted"/>
<dbReference type="AlphaFoldDB" id="A0AAE0BGQ9"/>
<keyword evidence="2" id="KW-1185">Reference proteome</keyword>
<organism evidence="1 2">
    <name type="scientific">Cymbomonas tetramitiformis</name>
    <dbReference type="NCBI Taxonomy" id="36881"/>
    <lineage>
        <taxon>Eukaryota</taxon>
        <taxon>Viridiplantae</taxon>
        <taxon>Chlorophyta</taxon>
        <taxon>Pyramimonadophyceae</taxon>
        <taxon>Pyramimonadales</taxon>
        <taxon>Pyramimonadaceae</taxon>
        <taxon>Cymbomonas</taxon>
    </lineage>
</organism>
<evidence type="ECO:0000313" key="2">
    <source>
        <dbReference type="Proteomes" id="UP001190700"/>
    </source>
</evidence>
<dbReference type="Gene3D" id="3.40.50.360">
    <property type="match status" value="1"/>
</dbReference>
<sequence>MTDISTPIFQEMAIFHGGPIASEVAQRLTDGKSPTASLSQLASQEQLTELINDTSKVSVFIIETAEDEAPAAEASAFAKLLIKRAKAGEACLGEYVCIGAGDSSISAENMAYLSNQRPPEDCNPVARSVDMALTKIGKTRKYPMLYLDVARDWEKALDVWRKKHLGI</sequence>
<dbReference type="SUPFAM" id="SSF52218">
    <property type="entry name" value="Flavoproteins"/>
    <property type="match status" value="1"/>
</dbReference>
<evidence type="ECO:0000313" key="1">
    <source>
        <dbReference type="EMBL" id="KAK3235362.1"/>
    </source>
</evidence>
<gene>
    <name evidence="1" type="ORF">CYMTET_54429</name>
</gene>
<dbReference type="InterPro" id="IPR029039">
    <property type="entry name" value="Flavoprotein-like_sf"/>
</dbReference>
<comment type="caution">
    <text evidence="1">The sequence shown here is derived from an EMBL/GenBank/DDBJ whole genome shotgun (WGS) entry which is preliminary data.</text>
</comment>
<reference evidence="1 2" key="1">
    <citation type="journal article" date="2015" name="Genome Biol. Evol.">
        <title>Comparative Genomics of a Bacterivorous Green Alga Reveals Evolutionary Causalities and Consequences of Phago-Mixotrophic Mode of Nutrition.</title>
        <authorList>
            <person name="Burns J.A."/>
            <person name="Paasch A."/>
            <person name="Narechania A."/>
            <person name="Kim E."/>
        </authorList>
    </citation>
    <scope>NUCLEOTIDE SEQUENCE [LARGE SCALE GENOMIC DNA]</scope>
    <source>
        <strain evidence="1 2">PLY_AMNH</strain>
    </source>
</reference>
<dbReference type="Proteomes" id="UP001190700">
    <property type="component" value="Unassembled WGS sequence"/>
</dbReference>